<gene>
    <name evidence="2" type="ORF">CEXT_44631</name>
</gene>
<protein>
    <submittedName>
        <fullName evidence="2">Uncharacterized protein</fullName>
    </submittedName>
</protein>
<name>A0AAV4QMI2_CAEEX</name>
<proteinExistence type="predicted"/>
<evidence type="ECO:0000313" key="2">
    <source>
        <dbReference type="EMBL" id="GIY09546.1"/>
    </source>
</evidence>
<keyword evidence="3" id="KW-1185">Reference proteome</keyword>
<dbReference type="AlphaFoldDB" id="A0AAV4QMI2"/>
<feature type="compositionally biased region" description="Basic and acidic residues" evidence="1">
    <location>
        <begin position="1"/>
        <end position="26"/>
    </location>
</feature>
<evidence type="ECO:0000313" key="3">
    <source>
        <dbReference type="Proteomes" id="UP001054945"/>
    </source>
</evidence>
<sequence length="76" mass="8724">MKIDYLERRSTSFEEEDPLAKEDATKSLENPSIAIQKQPLQNLSRLFHEDDISSYPKPLAFSQPSAHLHLVFCYAS</sequence>
<dbReference type="EMBL" id="BPLR01006398">
    <property type="protein sequence ID" value="GIY09546.1"/>
    <property type="molecule type" value="Genomic_DNA"/>
</dbReference>
<evidence type="ECO:0000256" key="1">
    <source>
        <dbReference type="SAM" id="MobiDB-lite"/>
    </source>
</evidence>
<accession>A0AAV4QMI2</accession>
<feature type="region of interest" description="Disordered" evidence="1">
    <location>
        <begin position="1"/>
        <end position="33"/>
    </location>
</feature>
<reference evidence="2 3" key="1">
    <citation type="submission" date="2021-06" db="EMBL/GenBank/DDBJ databases">
        <title>Caerostris extrusa draft genome.</title>
        <authorList>
            <person name="Kono N."/>
            <person name="Arakawa K."/>
        </authorList>
    </citation>
    <scope>NUCLEOTIDE SEQUENCE [LARGE SCALE GENOMIC DNA]</scope>
</reference>
<comment type="caution">
    <text evidence="2">The sequence shown here is derived from an EMBL/GenBank/DDBJ whole genome shotgun (WGS) entry which is preliminary data.</text>
</comment>
<dbReference type="Proteomes" id="UP001054945">
    <property type="component" value="Unassembled WGS sequence"/>
</dbReference>
<organism evidence="2 3">
    <name type="scientific">Caerostris extrusa</name>
    <name type="common">Bark spider</name>
    <name type="synonym">Caerostris bankana</name>
    <dbReference type="NCBI Taxonomy" id="172846"/>
    <lineage>
        <taxon>Eukaryota</taxon>
        <taxon>Metazoa</taxon>
        <taxon>Ecdysozoa</taxon>
        <taxon>Arthropoda</taxon>
        <taxon>Chelicerata</taxon>
        <taxon>Arachnida</taxon>
        <taxon>Araneae</taxon>
        <taxon>Araneomorphae</taxon>
        <taxon>Entelegynae</taxon>
        <taxon>Araneoidea</taxon>
        <taxon>Araneidae</taxon>
        <taxon>Caerostris</taxon>
    </lineage>
</organism>